<keyword evidence="1" id="KW-0732">Signal</keyword>
<comment type="caution">
    <text evidence="2">The sequence shown here is derived from an EMBL/GenBank/DDBJ whole genome shotgun (WGS) entry which is preliminary data.</text>
</comment>
<accession>A0ABW0Q817</accession>
<reference evidence="3" key="1">
    <citation type="journal article" date="2019" name="Int. J. Syst. Evol. Microbiol.">
        <title>The Global Catalogue of Microorganisms (GCM) 10K type strain sequencing project: providing services to taxonomists for standard genome sequencing and annotation.</title>
        <authorList>
            <consortium name="The Broad Institute Genomics Platform"/>
            <consortium name="The Broad Institute Genome Sequencing Center for Infectious Disease"/>
            <person name="Wu L."/>
            <person name="Ma J."/>
        </authorList>
    </citation>
    <scope>NUCLEOTIDE SEQUENCE [LARGE SCALE GENOMIC DNA]</scope>
    <source>
        <strain evidence="3">CGMCC 4.7277</strain>
    </source>
</reference>
<dbReference type="SUPFAM" id="SSF48695">
    <property type="entry name" value="Multiheme cytochromes"/>
    <property type="match status" value="1"/>
</dbReference>
<organism evidence="2 3">
    <name type="scientific">Polaromonas jejuensis</name>
    <dbReference type="NCBI Taxonomy" id="457502"/>
    <lineage>
        <taxon>Bacteria</taxon>
        <taxon>Pseudomonadati</taxon>
        <taxon>Pseudomonadota</taxon>
        <taxon>Betaproteobacteria</taxon>
        <taxon>Burkholderiales</taxon>
        <taxon>Comamonadaceae</taxon>
        <taxon>Polaromonas</taxon>
    </lineage>
</organism>
<feature type="signal peptide" evidence="1">
    <location>
        <begin position="1"/>
        <end position="41"/>
    </location>
</feature>
<keyword evidence="3" id="KW-1185">Reference proteome</keyword>
<evidence type="ECO:0000256" key="1">
    <source>
        <dbReference type="SAM" id="SignalP"/>
    </source>
</evidence>
<feature type="chain" id="PRO_5046713977" description="Cytochrome c domain-containing protein" evidence="1">
    <location>
        <begin position="42"/>
        <end position="221"/>
    </location>
</feature>
<sequence length="221" mass="23230">MSKPQASTTRNGLPGRAPSEQGRLLIAVAMACLGASGAVHAQSTSTAEAQQWSEVYSVLTHPRCLNCHTATNYPRQGDDRHRHKFGIVRGHDGKGVPGALCVACHQASNNSASGVPGGPGWHIAPLSMSWESKPGVAMSSATLCSTLKTRAKNGNHSLAELTEHHKKEALVLWAFEPGTRSDGTPRASPPMTHAEFVAVFEKWAQAGGPCPAPAKMAGQAK</sequence>
<evidence type="ECO:0000313" key="2">
    <source>
        <dbReference type="EMBL" id="MFC5521016.1"/>
    </source>
</evidence>
<dbReference type="Proteomes" id="UP001596084">
    <property type="component" value="Unassembled WGS sequence"/>
</dbReference>
<dbReference type="InterPro" id="IPR036280">
    <property type="entry name" value="Multihaem_cyt_sf"/>
</dbReference>
<proteinExistence type="predicted"/>
<gene>
    <name evidence="2" type="ORF">ACFPP7_08825</name>
</gene>
<dbReference type="EMBL" id="JBHSMX010000012">
    <property type="protein sequence ID" value="MFC5521016.1"/>
    <property type="molecule type" value="Genomic_DNA"/>
</dbReference>
<dbReference type="RefSeq" id="WP_068833669.1">
    <property type="nucleotide sequence ID" value="NZ_JBHSMX010000012.1"/>
</dbReference>
<evidence type="ECO:0000313" key="3">
    <source>
        <dbReference type="Proteomes" id="UP001596084"/>
    </source>
</evidence>
<evidence type="ECO:0008006" key="4">
    <source>
        <dbReference type="Google" id="ProtNLM"/>
    </source>
</evidence>
<name>A0ABW0Q817_9BURK</name>
<protein>
    <recommendedName>
        <fullName evidence="4">Cytochrome c domain-containing protein</fullName>
    </recommendedName>
</protein>